<keyword evidence="13" id="KW-0472">Membrane</keyword>
<evidence type="ECO:0000256" key="5">
    <source>
        <dbReference type="ARBA" id="ARBA00009000"/>
    </source>
</evidence>
<dbReference type="InterPro" id="IPR004100">
    <property type="entry name" value="ATPase_F1/V1/A1_a/bsu_N"/>
</dbReference>
<dbReference type="GO" id="GO:0005978">
    <property type="term" value="P:glycogen biosynthetic process"/>
    <property type="evidence" value="ECO:0007669"/>
    <property type="project" value="TreeGrafter"/>
</dbReference>
<dbReference type="EMBL" id="ML996153">
    <property type="protein sequence ID" value="KAF2734018.1"/>
    <property type="molecule type" value="Genomic_DNA"/>
</dbReference>
<comment type="catalytic activity">
    <reaction evidence="1">
        <text>Transfers a segment of a (1-&gt;4)-alpha-D-glucan chain to a primary hydroxy group in a similar glucan chain.</text>
        <dbReference type="EC" id="2.4.1.18"/>
    </reaction>
</comment>
<dbReference type="CDD" id="cd18110">
    <property type="entry name" value="ATP-synt_F1_beta_C"/>
    <property type="match status" value="1"/>
</dbReference>
<dbReference type="SMART" id="SM00642">
    <property type="entry name" value="Aamy"/>
    <property type="match status" value="1"/>
</dbReference>
<keyword evidence="15 17" id="KW-0066">ATP synthesis</keyword>
<name>A0A9P4QZF4_9PLEO</name>
<keyword evidence="6" id="KW-0813">Transport</keyword>
<comment type="function">
    <text evidence="17">Produces ATP from ADP in the presence of a proton gradient across the membrane.</text>
</comment>
<feature type="domain" description="AAA+ ATPase" evidence="19">
    <location>
        <begin position="858"/>
        <end position="1041"/>
    </location>
</feature>
<dbReference type="FunFam" id="3.40.50.300:FF:000026">
    <property type="entry name" value="ATP synthase subunit beta"/>
    <property type="match status" value="1"/>
</dbReference>
<dbReference type="EC" id="7.1.2.2" evidence="17"/>
<dbReference type="InterPro" id="IPR005722">
    <property type="entry name" value="ATP_synth_F1_bsu"/>
</dbReference>
<evidence type="ECO:0000256" key="10">
    <source>
        <dbReference type="ARBA" id="ARBA00022840"/>
    </source>
</evidence>
<dbReference type="GO" id="GO:0004553">
    <property type="term" value="F:hydrolase activity, hydrolyzing O-glycosyl compounds"/>
    <property type="evidence" value="ECO:0007669"/>
    <property type="project" value="InterPro"/>
</dbReference>
<dbReference type="PROSITE" id="PS00152">
    <property type="entry name" value="ATPASE_ALPHA_BETA"/>
    <property type="match status" value="1"/>
</dbReference>
<dbReference type="Gene3D" id="2.60.40.1180">
    <property type="entry name" value="Golgi alpha-mannosidase II"/>
    <property type="match status" value="1"/>
</dbReference>
<dbReference type="Pfam" id="PF00006">
    <property type="entry name" value="ATP-synt_ab"/>
    <property type="match status" value="1"/>
</dbReference>
<dbReference type="Proteomes" id="UP000799444">
    <property type="component" value="Unassembled WGS sequence"/>
</dbReference>
<keyword evidence="7" id="KW-0808">Transferase</keyword>
<dbReference type="Pfam" id="PF02806">
    <property type="entry name" value="Alpha-amylase_C"/>
    <property type="match status" value="1"/>
</dbReference>
<evidence type="ECO:0000256" key="2">
    <source>
        <dbReference type="ARBA" id="ARBA00004370"/>
    </source>
</evidence>
<dbReference type="CDD" id="cd01133">
    <property type="entry name" value="F1-ATPase_beta_CD"/>
    <property type="match status" value="1"/>
</dbReference>
<feature type="compositionally biased region" description="Polar residues" evidence="18">
    <location>
        <begin position="1"/>
        <end position="13"/>
    </location>
</feature>
<dbReference type="InterPro" id="IPR024034">
    <property type="entry name" value="ATPase_F1/V1_b/a_C"/>
</dbReference>
<dbReference type="SUPFAM" id="SSF51011">
    <property type="entry name" value="Glycosyl hydrolase domain"/>
    <property type="match status" value="1"/>
</dbReference>
<evidence type="ECO:0000256" key="7">
    <source>
        <dbReference type="ARBA" id="ARBA00022679"/>
    </source>
</evidence>
<dbReference type="InterPro" id="IPR006047">
    <property type="entry name" value="GH13_cat_dom"/>
</dbReference>
<dbReference type="InterPro" id="IPR013780">
    <property type="entry name" value="Glyco_hydro_b"/>
</dbReference>
<evidence type="ECO:0000256" key="11">
    <source>
        <dbReference type="ARBA" id="ARBA00022967"/>
    </source>
</evidence>
<keyword evidence="9" id="KW-0375">Hydrogen ion transport</keyword>
<dbReference type="InterPro" id="IPR055190">
    <property type="entry name" value="ATP-synt_VA_C"/>
</dbReference>
<dbReference type="InterPro" id="IPR036121">
    <property type="entry name" value="ATPase_F1/V1/A1_a/bsu_N_sf"/>
</dbReference>
<gene>
    <name evidence="21" type="ORF">EJ04DRAFT_535103</name>
</gene>
<dbReference type="SUPFAM" id="SSF47917">
    <property type="entry name" value="C-terminal domain of alpha and beta subunits of F1 ATP synthase"/>
    <property type="match status" value="1"/>
</dbReference>
<dbReference type="HAMAP" id="MF_01347">
    <property type="entry name" value="ATP_synth_beta_bact"/>
    <property type="match status" value="1"/>
</dbReference>
<dbReference type="SUPFAM" id="SSF52540">
    <property type="entry name" value="P-loop containing nucleoside triphosphate hydrolases"/>
    <property type="match status" value="1"/>
</dbReference>
<keyword evidence="10 17" id="KW-0067">ATP-binding</keyword>
<comment type="similarity">
    <text evidence="4">Belongs to the ATPase alpha/beta chains family.</text>
</comment>
<evidence type="ECO:0000259" key="20">
    <source>
        <dbReference type="SMART" id="SM00642"/>
    </source>
</evidence>
<proteinExistence type="inferred from homology"/>
<dbReference type="GO" id="GO:0005743">
    <property type="term" value="C:mitochondrial inner membrane"/>
    <property type="evidence" value="ECO:0007669"/>
    <property type="project" value="UniProtKB-ARBA"/>
</dbReference>
<dbReference type="InterPro" id="IPR017853">
    <property type="entry name" value="GH"/>
</dbReference>
<reference evidence="21" key="1">
    <citation type="journal article" date="2020" name="Stud. Mycol.">
        <title>101 Dothideomycetes genomes: a test case for predicting lifestyles and emergence of pathogens.</title>
        <authorList>
            <person name="Haridas S."/>
            <person name="Albert R."/>
            <person name="Binder M."/>
            <person name="Bloem J."/>
            <person name="Labutti K."/>
            <person name="Salamov A."/>
            <person name="Andreopoulos B."/>
            <person name="Baker S."/>
            <person name="Barry K."/>
            <person name="Bills G."/>
            <person name="Bluhm B."/>
            <person name="Cannon C."/>
            <person name="Castanera R."/>
            <person name="Culley D."/>
            <person name="Daum C."/>
            <person name="Ezra D."/>
            <person name="Gonzalez J."/>
            <person name="Henrissat B."/>
            <person name="Kuo A."/>
            <person name="Liang C."/>
            <person name="Lipzen A."/>
            <person name="Lutzoni F."/>
            <person name="Magnuson J."/>
            <person name="Mondo S."/>
            <person name="Nolan M."/>
            <person name="Ohm R."/>
            <person name="Pangilinan J."/>
            <person name="Park H.-J."/>
            <person name="Ramirez L."/>
            <person name="Alfaro M."/>
            <person name="Sun H."/>
            <person name="Tritt A."/>
            <person name="Yoshinaga Y."/>
            <person name="Zwiers L.-H."/>
            <person name="Turgeon B."/>
            <person name="Goodwin S."/>
            <person name="Spatafora J."/>
            <person name="Crous P."/>
            <person name="Grigoriev I."/>
        </authorList>
    </citation>
    <scope>NUCLEOTIDE SEQUENCE</scope>
    <source>
        <strain evidence="21">CBS 125425</strain>
    </source>
</reference>
<dbReference type="InterPro" id="IPR000194">
    <property type="entry name" value="ATPase_F1/V1/A1_a/bsu_nucl-bd"/>
</dbReference>
<dbReference type="GO" id="GO:0043169">
    <property type="term" value="F:cation binding"/>
    <property type="evidence" value="ECO:0007669"/>
    <property type="project" value="InterPro"/>
</dbReference>
<dbReference type="InterPro" id="IPR014756">
    <property type="entry name" value="Ig_E-set"/>
</dbReference>
<dbReference type="CDD" id="cd11321">
    <property type="entry name" value="AmyAc_bac_euk_BE"/>
    <property type="match status" value="1"/>
</dbReference>
<evidence type="ECO:0000256" key="17">
    <source>
        <dbReference type="RuleBase" id="RU003553"/>
    </source>
</evidence>
<dbReference type="InterPro" id="IPR020003">
    <property type="entry name" value="ATPase_a/bsu_AS"/>
</dbReference>
<dbReference type="SUPFAM" id="SSF50615">
    <property type="entry name" value="N-terminal domain of alpha and beta subunits of F1 ATP synthase"/>
    <property type="match status" value="1"/>
</dbReference>
<sequence length="1189" mass="132006">MATLSGASANSVTDGAPGPLPNDGTGIISTDPYLSPFKEALRSRFAKTQDWVVKIHETEGGLEKFSRGYESFGFNVKDNGDVVYREWASSALRAYLIGDFNNWDRDATPMTKNEYGVFEVTIPGKDGKPTIPHDSKLKISFVVPNDHARQERLPAWIKRVTQDLSVSPVYDARFWNPPKEERYVFKNPRPPKPKSARIYEAHVGISSPEGRVATYKEFTTNMLPRIKHLGYNVIQLMAIMEHAYYASFGYQINSFFAASSRYGSPEELKELIDTAHGMGITVLLDMVHSHASKNVLDGLNMFDNSDHLYFHEGAKGRHNLWDSRLFNYGHHEVLRFLLSNLRFWMEEYQFDGFRFDGVTSMLYLHHGIGTGFSGGYHEYFGPSVDEEGVVYLMLANEMLHRLYPNIITIAEDVSGMPGLCVPLSLGGIGFDYRLAMAVPDLYIKWLKEKQDIDWDMGNLVFTLTNRRHGEKTIAYAESHDQALVGDKTLLFWLCDAEMYTNMSVMSEETAVIARGLAMHKMIRLITHGLGGEGYLNFEGNEFGHPEWLDFPREGNNNSYHYARRQFNLVDDDLLRYKFLNEFDSKMQWTEEKYGWLHSPQAYVSLKHEGDKVIVFERAGLLWIFNWHPQSSFTDYRVGVEQEGTYKIVLSTESKEFGGHGHIDESTRFFTTPACNGRWTMYSVLREFIVLSLIGRGAGAEPSSPSQPKARFASTDAAKDGKIHQVIGAVVDVKFGAEQLPPILNALHTDNGGQKLVLEVAQHLGENVVRCIAMDGTEGLVRGAIATDSGAPIMIPVGPATLGRIMNVTGDPIDERGPIKATTFAPIHADPPEFVEQSTSAEILVTGIKVVDLLAPYARGGKIGLFGGAGVGKTVFIQELINNIAKAHGGFSVFTGVGERTREGNDLYHEMQETSVIQLDGESKVSLVFGQMNEPPGARARVALTGLTVAEYFRDVEGQDVLLFIDNIFRFTQAGSEVSALLGRIPSAVGYQPTLAVDMGAMQERITTTQKGSITSVQAVYVPADDLTDPAPATTFAHLDATTVLSRGISELGIYPAVDPLDSKSRMLDPRVVGDDHYNTATKVQQMLQEYKSLQDIIAILGMDELSEADKLTVERARKLQRFLSQPFTVAQVFTGIEGQLVDIKETISSFKAIMNGEGDNLPEGAFYMVGDFASAKAKGEKILAELEKS</sequence>
<feature type="region of interest" description="Disordered" evidence="18">
    <location>
        <begin position="1"/>
        <end position="24"/>
    </location>
</feature>
<dbReference type="InterPro" id="IPR004193">
    <property type="entry name" value="Glyco_hydro_13_N"/>
</dbReference>
<evidence type="ECO:0000256" key="6">
    <source>
        <dbReference type="ARBA" id="ARBA00022448"/>
    </source>
</evidence>
<keyword evidence="11" id="KW-1278">Translocase</keyword>
<keyword evidence="12" id="KW-0406">Ion transport</keyword>
<dbReference type="Gene3D" id="1.10.1140.10">
    <property type="entry name" value="Bovine Mitochondrial F1-atpase, Atp Synthase Beta Chain, Chain D, domain 3"/>
    <property type="match status" value="1"/>
</dbReference>
<evidence type="ECO:0000256" key="14">
    <source>
        <dbReference type="ARBA" id="ARBA00023196"/>
    </source>
</evidence>
<dbReference type="Gene3D" id="3.20.20.80">
    <property type="entry name" value="Glycosidases"/>
    <property type="match status" value="1"/>
</dbReference>
<dbReference type="Pfam" id="PF02922">
    <property type="entry name" value="CBM_48"/>
    <property type="match status" value="1"/>
</dbReference>
<dbReference type="FunFam" id="1.10.1140.10:FF:000001">
    <property type="entry name" value="ATP synthase subunit beta"/>
    <property type="match status" value="1"/>
</dbReference>
<accession>A0A9P4QZF4</accession>
<dbReference type="CDD" id="cd18115">
    <property type="entry name" value="ATP-synt_F1_beta_N"/>
    <property type="match status" value="1"/>
</dbReference>
<evidence type="ECO:0000256" key="18">
    <source>
        <dbReference type="SAM" id="MobiDB-lite"/>
    </source>
</evidence>
<comment type="subcellular location">
    <subcellularLocation>
        <location evidence="2">Membrane</location>
    </subcellularLocation>
</comment>
<comment type="caution">
    <text evidence="21">The sequence shown here is derived from an EMBL/GenBank/DDBJ whole genome shotgun (WGS) entry which is preliminary data.</text>
</comment>
<dbReference type="GO" id="GO:0003844">
    <property type="term" value="F:1,4-alpha-glucan branching enzyme activity"/>
    <property type="evidence" value="ECO:0007669"/>
    <property type="project" value="UniProtKB-EC"/>
</dbReference>
<evidence type="ECO:0000256" key="4">
    <source>
        <dbReference type="ARBA" id="ARBA00008936"/>
    </source>
</evidence>
<evidence type="ECO:0000256" key="15">
    <source>
        <dbReference type="ARBA" id="ARBA00023310"/>
    </source>
</evidence>
<dbReference type="Pfam" id="PF02874">
    <property type="entry name" value="ATP-synt_ab_N"/>
    <property type="match status" value="1"/>
</dbReference>
<dbReference type="OrthoDB" id="196493at2759"/>
<dbReference type="InterPro" id="IPR027417">
    <property type="entry name" value="P-loop_NTPase"/>
</dbReference>
<dbReference type="PANTHER" id="PTHR43651">
    <property type="entry name" value="1,4-ALPHA-GLUCAN-BRANCHING ENZYME"/>
    <property type="match status" value="1"/>
</dbReference>
<dbReference type="SUPFAM" id="SSF81296">
    <property type="entry name" value="E set domains"/>
    <property type="match status" value="1"/>
</dbReference>
<dbReference type="GO" id="GO:0045259">
    <property type="term" value="C:proton-transporting ATP synthase complex"/>
    <property type="evidence" value="ECO:0007669"/>
    <property type="project" value="UniProtKB-KW"/>
</dbReference>
<evidence type="ECO:0000259" key="19">
    <source>
        <dbReference type="SMART" id="SM00382"/>
    </source>
</evidence>
<protein>
    <recommendedName>
        <fullName evidence="17">ATP synthase subunit beta</fullName>
        <ecNumber evidence="17">7.1.2.2</ecNumber>
    </recommendedName>
</protein>
<dbReference type="PANTHER" id="PTHR43651:SF3">
    <property type="entry name" value="1,4-ALPHA-GLUCAN-BRANCHING ENZYME"/>
    <property type="match status" value="1"/>
</dbReference>
<evidence type="ECO:0000256" key="13">
    <source>
        <dbReference type="ARBA" id="ARBA00023136"/>
    </source>
</evidence>
<evidence type="ECO:0000256" key="3">
    <source>
        <dbReference type="ARBA" id="ARBA00004964"/>
    </source>
</evidence>
<evidence type="ECO:0000313" key="21">
    <source>
        <dbReference type="EMBL" id="KAF2734018.1"/>
    </source>
</evidence>
<comment type="function">
    <text evidence="16">Glycogen-branching enzyme participates in the glycogen biosynthetic process along with glycogenin and glycogen synthase. Generates alpha-1,6-glucosidic branches from alpha-1,4-linked glucose chains, to increase solubility of the glycogen polymer.</text>
</comment>
<dbReference type="SUPFAM" id="SSF51445">
    <property type="entry name" value="(Trans)glycosidases"/>
    <property type="match status" value="1"/>
</dbReference>
<feature type="domain" description="Glycosyl hydrolase family 13 catalytic" evidence="20">
    <location>
        <begin position="168"/>
        <end position="567"/>
    </location>
</feature>
<dbReference type="NCBIfam" id="TIGR01039">
    <property type="entry name" value="atpD"/>
    <property type="match status" value="1"/>
</dbReference>
<dbReference type="FunFam" id="3.20.20.80:FF:000001">
    <property type="entry name" value="1,4-alpha-glucan branching enzyme"/>
    <property type="match status" value="1"/>
</dbReference>
<dbReference type="SMART" id="SM00382">
    <property type="entry name" value="AAA"/>
    <property type="match status" value="1"/>
</dbReference>
<keyword evidence="14 17" id="KW-0139">CF(1)</keyword>
<evidence type="ECO:0000313" key="22">
    <source>
        <dbReference type="Proteomes" id="UP000799444"/>
    </source>
</evidence>
<keyword evidence="22" id="KW-1185">Reference proteome</keyword>
<dbReference type="AlphaFoldDB" id="A0A9P4QZF4"/>
<organism evidence="21 22">
    <name type="scientific">Polyplosphaeria fusca</name>
    <dbReference type="NCBI Taxonomy" id="682080"/>
    <lineage>
        <taxon>Eukaryota</taxon>
        <taxon>Fungi</taxon>
        <taxon>Dikarya</taxon>
        <taxon>Ascomycota</taxon>
        <taxon>Pezizomycotina</taxon>
        <taxon>Dothideomycetes</taxon>
        <taxon>Pleosporomycetidae</taxon>
        <taxon>Pleosporales</taxon>
        <taxon>Tetraplosphaeriaceae</taxon>
        <taxon>Polyplosphaeria</taxon>
    </lineage>
</organism>
<evidence type="ECO:0000256" key="9">
    <source>
        <dbReference type="ARBA" id="ARBA00022781"/>
    </source>
</evidence>
<comment type="subunit">
    <text evidence="17">F-type ATPases have 2 components, CF(1) - the catalytic core - and CF(0) - the membrane proton channel. CF(1) and CF(0) have multiple subunits.</text>
</comment>
<dbReference type="InterPro" id="IPR003593">
    <property type="entry name" value="AAA+_ATPase"/>
</dbReference>
<evidence type="ECO:0000256" key="1">
    <source>
        <dbReference type="ARBA" id="ARBA00000826"/>
    </source>
</evidence>
<dbReference type="InterPro" id="IPR013783">
    <property type="entry name" value="Ig-like_fold"/>
</dbReference>
<dbReference type="Gene3D" id="2.60.40.10">
    <property type="entry name" value="Immunoglobulins"/>
    <property type="match status" value="1"/>
</dbReference>
<comment type="pathway">
    <text evidence="3">Glycan biosynthesis; glycogen biosynthesis.</text>
</comment>
<evidence type="ECO:0000256" key="16">
    <source>
        <dbReference type="ARBA" id="ARBA00049618"/>
    </source>
</evidence>
<comment type="catalytic activity">
    <reaction evidence="17">
        <text>ATP + H2O + 4 H(+)(in) = ADP + phosphate + 5 H(+)(out)</text>
        <dbReference type="Rhea" id="RHEA:57720"/>
        <dbReference type="ChEBI" id="CHEBI:15377"/>
        <dbReference type="ChEBI" id="CHEBI:15378"/>
        <dbReference type="ChEBI" id="CHEBI:30616"/>
        <dbReference type="ChEBI" id="CHEBI:43474"/>
        <dbReference type="ChEBI" id="CHEBI:456216"/>
        <dbReference type="EC" id="7.1.2.2"/>
    </reaction>
</comment>
<dbReference type="Gene3D" id="2.40.10.170">
    <property type="match status" value="1"/>
</dbReference>
<dbReference type="Pfam" id="PF22919">
    <property type="entry name" value="ATP-synt_VA_C"/>
    <property type="match status" value="1"/>
</dbReference>
<evidence type="ECO:0000256" key="12">
    <source>
        <dbReference type="ARBA" id="ARBA00023065"/>
    </source>
</evidence>
<dbReference type="GO" id="GO:0046933">
    <property type="term" value="F:proton-transporting ATP synthase activity, rotational mechanism"/>
    <property type="evidence" value="ECO:0007669"/>
    <property type="project" value="InterPro"/>
</dbReference>
<comment type="similarity">
    <text evidence="5">Belongs to the glycosyl hydrolase 13 family. GlgB subfamily.</text>
</comment>
<dbReference type="FunFam" id="2.60.40.10:FF:000250">
    <property type="entry name" value="1,4-alpha-glucan-branching enzyme, chloroplastic/amyloplastic"/>
    <property type="match status" value="1"/>
</dbReference>
<dbReference type="CDD" id="cd02854">
    <property type="entry name" value="E_set_GBE_euk_N"/>
    <property type="match status" value="1"/>
</dbReference>
<dbReference type="Pfam" id="PF00128">
    <property type="entry name" value="Alpha-amylase"/>
    <property type="match status" value="1"/>
</dbReference>
<dbReference type="InterPro" id="IPR006048">
    <property type="entry name" value="A-amylase/branching_C"/>
</dbReference>
<evidence type="ECO:0000256" key="8">
    <source>
        <dbReference type="ARBA" id="ARBA00022741"/>
    </source>
</evidence>
<keyword evidence="8 17" id="KW-0547">Nucleotide-binding</keyword>
<dbReference type="Gene3D" id="3.40.50.300">
    <property type="entry name" value="P-loop containing nucleotide triphosphate hydrolases"/>
    <property type="match status" value="1"/>
</dbReference>
<dbReference type="GO" id="GO:0005524">
    <property type="term" value="F:ATP binding"/>
    <property type="evidence" value="ECO:0007669"/>
    <property type="project" value="UniProtKB-KW"/>
</dbReference>